<dbReference type="CDD" id="cd07377">
    <property type="entry name" value="WHTH_GntR"/>
    <property type="match status" value="1"/>
</dbReference>
<dbReference type="GO" id="GO:0003700">
    <property type="term" value="F:DNA-binding transcription factor activity"/>
    <property type="evidence" value="ECO:0007669"/>
    <property type="project" value="InterPro"/>
</dbReference>
<dbReference type="PRINTS" id="PR00035">
    <property type="entry name" value="HTHGNTR"/>
</dbReference>
<dbReference type="PANTHER" id="PTHR43537">
    <property type="entry name" value="TRANSCRIPTIONAL REGULATOR, GNTR FAMILY"/>
    <property type="match status" value="1"/>
</dbReference>
<keyword evidence="3" id="KW-0804">Transcription</keyword>
<protein>
    <submittedName>
        <fullName evidence="5">GntR family transcriptional regulator</fullName>
    </submittedName>
</protein>
<dbReference type="PROSITE" id="PS50949">
    <property type="entry name" value="HTH_GNTR"/>
    <property type="match status" value="1"/>
</dbReference>
<dbReference type="Pfam" id="PF00392">
    <property type="entry name" value="GntR"/>
    <property type="match status" value="1"/>
</dbReference>
<dbReference type="SMART" id="SM00345">
    <property type="entry name" value="HTH_GNTR"/>
    <property type="match status" value="1"/>
</dbReference>
<dbReference type="SUPFAM" id="SSF46785">
    <property type="entry name" value="Winged helix' DNA-binding domain"/>
    <property type="match status" value="1"/>
</dbReference>
<keyword evidence="2" id="KW-0238">DNA-binding</keyword>
<dbReference type="InterPro" id="IPR036390">
    <property type="entry name" value="WH_DNA-bd_sf"/>
</dbReference>
<sequence length="229" mass="25906">MATKRALADVNPIEPVDITAVIADRLRDLLGQGRFTPGEQLTEASIAAAFQVSRGPVREALKRLTEQGLLVSERNRGVFVPILSDEDVRDIYRLRGAVEAAAVTELVRNPRPQTFSHLWEILGRYRKSLLAQDWESADELDLMFHRELVYASGSRRLIHAFDTVAVETRMCMRYMLFGHVDHPDMDTWHSDILEAAERGDLDAAHRALEFHNETVIADFTKRQPDEASG</sequence>
<feature type="domain" description="HTH gntR-type" evidence="4">
    <location>
        <begin position="16"/>
        <end position="83"/>
    </location>
</feature>
<proteinExistence type="predicted"/>
<dbReference type="KEGG" id="many:MANY_40060"/>
<evidence type="ECO:0000256" key="2">
    <source>
        <dbReference type="ARBA" id="ARBA00023125"/>
    </source>
</evidence>
<dbReference type="PANTHER" id="PTHR43537:SF45">
    <property type="entry name" value="GNTR FAMILY REGULATORY PROTEIN"/>
    <property type="match status" value="1"/>
</dbReference>
<dbReference type="SUPFAM" id="SSF48008">
    <property type="entry name" value="GntR ligand-binding domain-like"/>
    <property type="match status" value="1"/>
</dbReference>
<dbReference type="GO" id="GO:0003677">
    <property type="term" value="F:DNA binding"/>
    <property type="evidence" value="ECO:0007669"/>
    <property type="project" value="UniProtKB-KW"/>
</dbReference>
<evidence type="ECO:0000259" key="4">
    <source>
        <dbReference type="PROSITE" id="PS50949"/>
    </source>
</evidence>
<dbReference type="InterPro" id="IPR011711">
    <property type="entry name" value="GntR_C"/>
</dbReference>
<dbReference type="Pfam" id="PF07729">
    <property type="entry name" value="FCD"/>
    <property type="match status" value="1"/>
</dbReference>
<dbReference type="RefSeq" id="WP_163805787.1">
    <property type="nucleotide sequence ID" value="NZ_AP022620.1"/>
</dbReference>
<evidence type="ECO:0000256" key="3">
    <source>
        <dbReference type="ARBA" id="ARBA00023163"/>
    </source>
</evidence>
<dbReference type="InterPro" id="IPR008920">
    <property type="entry name" value="TF_FadR/GntR_C"/>
</dbReference>
<dbReference type="Proteomes" id="UP000467249">
    <property type="component" value="Chromosome"/>
</dbReference>
<name>A0A6N4WCC3_9MYCO</name>
<dbReference type="SMART" id="SM00895">
    <property type="entry name" value="FCD"/>
    <property type="match status" value="1"/>
</dbReference>
<keyword evidence="1" id="KW-0805">Transcription regulation</keyword>
<keyword evidence="6" id="KW-1185">Reference proteome</keyword>
<dbReference type="Gene3D" id="1.10.10.10">
    <property type="entry name" value="Winged helix-like DNA-binding domain superfamily/Winged helix DNA-binding domain"/>
    <property type="match status" value="1"/>
</dbReference>
<reference evidence="5 6" key="1">
    <citation type="journal article" date="2019" name="Emerg. Microbes Infect.">
        <title>Comprehensive subspecies identification of 175 nontuberculous mycobacteria species based on 7547 genomic profiles.</title>
        <authorList>
            <person name="Matsumoto Y."/>
            <person name="Kinjo T."/>
            <person name="Motooka D."/>
            <person name="Nabeya D."/>
            <person name="Jung N."/>
            <person name="Uechi K."/>
            <person name="Horii T."/>
            <person name="Iida T."/>
            <person name="Fujita J."/>
            <person name="Nakamura S."/>
        </authorList>
    </citation>
    <scope>NUCLEOTIDE SEQUENCE [LARGE SCALE GENOMIC DNA]</scope>
    <source>
        <strain evidence="5 6">JCM 30275</strain>
    </source>
</reference>
<evidence type="ECO:0000256" key="1">
    <source>
        <dbReference type="ARBA" id="ARBA00023015"/>
    </source>
</evidence>
<evidence type="ECO:0000313" key="5">
    <source>
        <dbReference type="EMBL" id="BBZ78669.1"/>
    </source>
</evidence>
<dbReference type="Gene3D" id="1.20.120.530">
    <property type="entry name" value="GntR ligand-binding domain-like"/>
    <property type="match status" value="1"/>
</dbReference>
<dbReference type="AlphaFoldDB" id="A0A6N4WCC3"/>
<gene>
    <name evidence="5" type="ORF">MANY_40060</name>
</gene>
<dbReference type="InterPro" id="IPR036388">
    <property type="entry name" value="WH-like_DNA-bd_sf"/>
</dbReference>
<dbReference type="EMBL" id="AP022620">
    <property type="protein sequence ID" value="BBZ78669.1"/>
    <property type="molecule type" value="Genomic_DNA"/>
</dbReference>
<accession>A0A6N4WCC3</accession>
<organism evidence="5 6">
    <name type="scientific">Mycolicibacterium anyangense</name>
    <dbReference type="NCBI Taxonomy" id="1431246"/>
    <lineage>
        <taxon>Bacteria</taxon>
        <taxon>Bacillati</taxon>
        <taxon>Actinomycetota</taxon>
        <taxon>Actinomycetes</taxon>
        <taxon>Mycobacteriales</taxon>
        <taxon>Mycobacteriaceae</taxon>
        <taxon>Mycolicibacterium</taxon>
    </lineage>
</organism>
<dbReference type="InterPro" id="IPR000524">
    <property type="entry name" value="Tscrpt_reg_HTH_GntR"/>
</dbReference>
<evidence type="ECO:0000313" key="6">
    <source>
        <dbReference type="Proteomes" id="UP000467249"/>
    </source>
</evidence>